<reference evidence="10" key="1">
    <citation type="submission" date="2023-07" db="EMBL/GenBank/DDBJ databases">
        <title>The genome sequence of Rhodocytophaga aerolata KACC 12507.</title>
        <authorList>
            <person name="Zhang X."/>
        </authorList>
    </citation>
    <scope>NUCLEOTIDE SEQUENCE</scope>
    <source>
        <strain evidence="10">KACC 12507</strain>
    </source>
</reference>
<evidence type="ECO:0000313" key="11">
    <source>
        <dbReference type="Proteomes" id="UP001168528"/>
    </source>
</evidence>
<evidence type="ECO:0000256" key="7">
    <source>
        <dbReference type="SAM" id="SignalP"/>
    </source>
</evidence>
<comment type="similarity">
    <text evidence="2">Belongs to the SusD family.</text>
</comment>
<dbReference type="Pfam" id="PF07980">
    <property type="entry name" value="SusD_RagB"/>
    <property type="match status" value="1"/>
</dbReference>
<organism evidence="10 11">
    <name type="scientific">Rhodocytophaga aerolata</name>
    <dbReference type="NCBI Taxonomy" id="455078"/>
    <lineage>
        <taxon>Bacteria</taxon>
        <taxon>Pseudomonadati</taxon>
        <taxon>Bacteroidota</taxon>
        <taxon>Cytophagia</taxon>
        <taxon>Cytophagales</taxon>
        <taxon>Rhodocytophagaceae</taxon>
        <taxon>Rhodocytophaga</taxon>
    </lineage>
</organism>
<proteinExistence type="inferred from homology"/>
<dbReference type="InterPro" id="IPR012944">
    <property type="entry name" value="SusD_RagB_dom"/>
</dbReference>
<evidence type="ECO:0000256" key="5">
    <source>
        <dbReference type="ARBA" id="ARBA00023237"/>
    </source>
</evidence>
<comment type="subcellular location">
    <subcellularLocation>
        <location evidence="1">Cell outer membrane</location>
    </subcellularLocation>
</comment>
<accession>A0ABT8RFU2</accession>
<evidence type="ECO:0000256" key="2">
    <source>
        <dbReference type="ARBA" id="ARBA00006275"/>
    </source>
</evidence>
<evidence type="ECO:0000313" key="10">
    <source>
        <dbReference type="EMBL" id="MDO1449665.1"/>
    </source>
</evidence>
<feature type="signal peptide" evidence="7">
    <location>
        <begin position="1"/>
        <end position="22"/>
    </location>
</feature>
<evidence type="ECO:0000259" key="9">
    <source>
        <dbReference type="Pfam" id="PF14322"/>
    </source>
</evidence>
<evidence type="ECO:0000256" key="6">
    <source>
        <dbReference type="SAM" id="Coils"/>
    </source>
</evidence>
<gene>
    <name evidence="10" type="ORF">Q0590_25535</name>
</gene>
<dbReference type="InterPro" id="IPR033985">
    <property type="entry name" value="SusD-like_N"/>
</dbReference>
<feature type="chain" id="PRO_5046038349" evidence="7">
    <location>
        <begin position="23"/>
        <end position="565"/>
    </location>
</feature>
<feature type="domain" description="SusD-like N-terminal" evidence="9">
    <location>
        <begin position="75"/>
        <end position="210"/>
    </location>
</feature>
<dbReference type="Pfam" id="PF14322">
    <property type="entry name" value="SusD-like_3"/>
    <property type="match status" value="1"/>
</dbReference>
<dbReference type="SUPFAM" id="SSF48452">
    <property type="entry name" value="TPR-like"/>
    <property type="match status" value="1"/>
</dbReference>
<feature type="coiled-coil region" evidence="6">
    <location>
        <begin position="401"/>
        <end position="428"/>
    </location>
</feature>
<keyword evidence="11" id="KW-1185">Reference proteome</keyword>
<protein>
    <submittedName>
        <fullName evidence="10">RagB/SusD family nutrient uptake outer membrane protein</fullName>
    </submittedName>
</protein>
<evidence type="ECO:0000259" key="8">
    <source>
        <dbReference type="Pfam" id="PF07980"/>
    </source>
</evidence>
<keyword evidence="6" id="KW-0175">Coiled coil</keyword>
<dbReference type="RefSeq" id="WP_302040469.1">
    <property type="nucleotide sequence ID" value="NZ_JAUKPO010000021.1"/>
</dbReference>
<sequence length="565" mass="63867">MKKSSYTKYIYGVLLLCLYSCADLDVTPKTAISSGNFFSNVKELEIGLNGLYALNLWKVDRDYWTDDMHHRGGGGVDNDISRATLNSESALSGSYWRDLYDGIKRANTLLEEMPKAKANVEESVYNRIEGEARAIRAYFYGILLTKFGDVPLITKSVNVSDALNLARTPQVEVLQFVYNELDAAAQVLPNENQNRATKGFALGMKARIALYNNDFAIARDAAKAVIDLGIYQLDPNFRNLFLKAGAASKEMIYFVPQSFTFNVTLDNTATRDFLPRNAGGFGAQLPTWEAVHIFESSDGLPIDESPLYNPLSPFDNRDPRLKETIVEFGTDWLGYIYQPHPDSIRTLNTLSRTLVNNNDSRTVANFASFTGFLWKKGIDQTWADTRLADPNIIILRYADVLLMYAEALIELNENLEAAQNAINQVRARAYGTTVANTVAYPAVTELAQAELRTRLRRERRVELMLEGLRYQDLIRWRIAKKATDRKLLGLPNPTDQIRSQWPFNNMILPDIDPDGVVIFNSDALITNKYARLLQDYDFDESRMYFWPIPAADRLLNAGLTQNPGY</sequence>
<dbReference type="Proteomes" id="UP001168528">
    <property type="component" value="Unassembled WGS sequence"/>
</dbReference>
<dbReference type="EMBL" id="JAUKPO010000021">
    <property type="protein sequence ID" value="MDO1449665.1"/>
    <property type="molecule type" value="Genomic_DNA"/>
</dbReference>
<dbReference type="Gene3D" id="1.25.40.390">
    <property type="match status" value="1"/>
</dbReference>
<comment type="caution">
    <text evidence="10">The sequence shown here is derived from an EMBL/GenBank/DDBJ whole genome shotgun (WGS) entry which is preliminary data.</text>
</comment>
<keyword evidence="3 7" id="KW-0732">Signal</keyword>
<name>A0ABT8RFU2_9BACT</name>
<evidence type="ECO:0000256" key="4">
    <source>
        <dbReference type="ARBA" id="ARBA00023136"/>
    </source>
</evidence>
<feature type="domain" description="RagB/SusD" evidence="8">
    <location>
        <begin position="271"/>
        <end position="565"/>
    </location>
</feature>
<keyword evidence="5" id="KW-0998">Cell outer membrane</keyword>
<evidence type="ECO:0000256" key="3">
    <source>
        <dbReference type="ARBA" id="ARBA00022729"/>
    </source>
</evidence>
<evidence type="ECO:0000256" key="1">
    <source>
        <dbReference type="ARBA" id="ARBA00004442"/>
    </source>
</evidence>
<keyword evidence="4" id="KW-0472">Membrane</keyword>
<dbReference type="InterPro" id="IPR011990">
    <property type="entry name" value="TPR-like_helical_dom_sf"/>
</dbReference>